<evidence type="ECO:0000313" key="2">
    <source>
        <dbReference type="EMBL" id="KAB1281127.1"/>
    </source>
</evidence>
<proteinExistence type="predicted"/>
<name>A0A5N4ECM9_CAMDR</name>
<organism evidence="2 3">
    <name type="scientific">Camelus dromedarius</name>
    <name type="common">Dromedary</name>
    <name type="synonym">Arabian camel</name>
    <dbReference type="NCBI Taxonomy" id="9838"/>
    <lineage>
        <taxon>Eukaryota</taxon>
        <taxon>Metazoa</taxon>
        <taxon>Chordata</taxon>
        <taxon>Craniata</taxon>
        <taxon>Vertebrata</taxon>
        <taxon>Euteleostomi</taxon>
        <taxon>Mammalia</taxon>
        <taxon>Eutheria</taxon>
        <taxon>Laurasiatheria</taxon>
        <taxon>Artiodactyla</taxon>
        <taxon>Tylopoda</taxon>
        <taxon>Camelidae</taxon>
        <taxon>Camelus</taxon>
    </lineage>
</organism>
<dbReference type="PANTHER" id="PTHR16484">
    <property type="entry name" value="PARTITIONING DEFECTIVE 3 RELATED"/>
    <property type="match status" value="1"/>
</dbReference>
<dbReference type="GO" id="GO:0005912">
    <property type="term" value="C:adherens junction"/>
    <property type="evidence" value="ECO:0007669"/>
    <property type="project" value="TreeGrafter"/>
</dbReference>
<dbReference type="PANTHER" id="PTHR16484:SF10">
    <property type="entry name" value="PARTITIONING DEFECTIVE 3 HOMOLOG"/>
    <property type="match status" value="1"/>
</dbReference>
<dbReference type="GO" id="GO:0035091">
    <property type="term" value="F:phosphatidylinositol binding"/>
    <property type="evidence" value="ECO:0007669"/>
    <property type="project" value="TreeGrafter"/>
</dbReference>
<dbReference type="EMBL" id="JWIN03000003">
    <property type="protein sequence ID" value="KAB1281127.1"/>
    <property type="molecule type" value="Genomic_DNA"/>
</dbReference>
<dbReference type="InterPro" id="IPR052213">
    <property type="entry name" value="PAR3"/>
</dbReference>
<reference evidence="2 3" key="1">
    <citation type="journal article" date="2019" name="Mol. Ecol. Resour.">
        <title>Improving Illumina assemblies with Hi-C and long reads: an example with the North African dromedary.</title>
        <authorList>
            <person name="Elbers J.P."/>
            <person name="Rogers M.F."/>
            <person name="Perelman P.L."/>
            <person name="Proskuryakova A.A."/>
            <person name="Serdyukova N.A."/>
            <person name="Johnson W.E."/>
            <person name="Horin P."/>
            <person name="Corander J."/>
            <person name="Murphy D."/>
            <person name="Burger P.A."/>
        </authorList>
    </citation>
    <scope>NUCLEOTIDE SEQUENCE [LARGE SCALE GENOMIC DNA]</scope>
    <source>
        <strain evidence="2">Drom800</strain>
        <tissue evidence="2">Blood</tissue>
    </source>
</reference>
<dbReference type="AlphaFoldDB" id="A0A5N4ECM9"/>
<evidence type="ECO:0000256" key="1">
    <source>
        <dbReference type="SAM" id="MobiDB-lite"/>
    </source>
</evidence>
<dbReference type="GO" id="GO:0000226">
    <property type="term" value="P:microtubule cytoskeleton organization"/>
    <property type="evidence" value="ECO:0007669"/>
    <property type="project" value="TreeGrafter"/>
</dbReference>
<dbReference type="GO" id="GO:0007155">
    <property type="term" value="P:cell adhesion"/>
    <property type="evidence" value="ECO:0007669"/>
    <property type="project" value="TreeGrafter"/>
</dbReference>
<dbReference type="GO" id="GO:0045197">
    <property type="term" value="P:establishment or maintenance of epithelial cell apical/basal polarity"/>
    <property type="evidence" value="ECO:0007669"/>
    <property type="project" value="TreeGrafter"/>
</dbReference>
<comment type="caution">
    <text evidence="2">The sequence shown here is derived from an EMBL/GenBank/DDBJ whole genome shotgun (WGS) entry which is preliminary data.</text>
</comment>
<dbReference type="GO" id="GO:0051660">
    <property type="term" value="P:establishment of centrosome localization"/>
    <property type="evidence" value="ECO:0007669"/>
    <property type="project" value="TreeGrafter"/>
</dbReference>
<dbReference type="GO" id="GO:0005938">
    <property type="term" value="C:cell cortex"/>
    <property type="evidence" value="ECO:0007669"/>
    <property type="project" value="TreeGrafter"/>
</dbReference>
<dbReference type="Proteomes" id="UP000299084">
    <property type="component" value="Unassembled WGS sequence"/>
</dbReference>
<dbReference type="GO" id="GO:0030010">
    <property type="term" value="P:establishment of cell polarity"/>
    <property type="evidence" value="ECO:0007669"/>
    <property type="project" value="TreeGrafter"/>
</dbReference>
<gene>
    <name evidence="2" type="ORF">Cadr_000005114</name>
</gene>
<keyword evidence="3" id="KW-1185">Reference proteome</keyword>
<dbReference type="GO" id="GO:0043296">
    <property type="term" value="C:apical junction complex"/>
    <property type="evidence" value="ECO:0007669"/>
    <property type="project" value="TreeGrafter"/>
</dbReference>
<evidence type="ECO:0000313" key="3">
    <source>
        <dbReference type="Proteomes" id="UP000299084"/>
    </source>
</evidence>
<feature type="region of interest" description="Disordered" evidence="1">
    <location>
        <begin position="61"/>
        <end position="80"/>
    </location>
</feature>
<accession>A0A5N4ECM9</accession>
<sequence>MVNGESLLGKINQDAMETLLRPMSTEGNKRGMIQLIMAWKISKDSEGLKSGRTSWEAQCETLKPPGSPSGPELPTERVLDDGGWRISPSLFSGTKELDETPTRNAALSRIMEPPCVTSETSSVHPVWVPPHSAQPPVGDKVVRAHPAAAQPPASRSPEIIVTTQNPSLMLTFVKIPSALCLQLPRQLPL</sequence>
<dbReference type="GO" id="GO:0016324">
    <property type="term" value="C:apical plasma membrane"/>
    <property type="evidence" value="ECO:0007669"/>
    <property type="project" value="TreeGrafter"/>
</dbReference>
<protein>
    <submittedName>
        <fullName evidence="2">Partitioning defective 3-like protein</fullName>
    </submittedName>
</protein>
<dbReference type="GO" id="GO:0008104">
    <property type="term" value="P:intracellular protein localization"/>
    <property type="evidence" value="ECO:0007669"/>
    <property type="project" value="TreeGrafter"/>
</dbReference>